<accession>A0A9X1Y0Y6</accession>
<feature type="transmembrane region" description="Helical" evidence="5">
    <location>
        <begin position="251"/>
        <end position="272"/>
    </location>
</feature>
<proteinExistence type="predicted"/>
<dbReference type="GO" id="GO:0016020">
    <property type="term" value="C:membrane"/>
    <property type="evidence" value="ECO:0007669"/>
    <property type="project" value="UniProtKB-SubCell"/>
</dbReference>
<feature type="domain" description="O-antigen ligase-related" evidence="6">
    <location>
        <begin position="208"/>
        <end position="354"/>
    </location>
</feature>
<evidence type="ECO:0000256" key="4">
    <source>
        <dbReference type="ARBA" id="ARBA00023136"/>
    </source>
</evidence>
<dbReference type="GO" id="GO:0016874">
    <property type="term" value="F:ligase activity"/>
    <property type="evidence" value="ECO:0007669"/>
    <property type="project" value="UniProtKB-KW"/>
</dbReference>
<evidence type="ECO:0000259" key="6">
    <source>
        <dbReference type="Pfam" id="PF04932"/>
    </source>
</evidence>
<keyword evidence="2 5" id="KW-0812">Transmembrane</keyword>
<dbReference type="Proteomes" id="UP001139534">
    <property type="component" value="Unassembled WGS sequence"/>
</dbReference>
<comment type="subcellular location">
    <subcellularLocation>
        <location evidence="1">Membrane</location>
        <topology evidence="1">Multi-pass membrane protein</topology>
    </subcellularLocation>
</comment>
<evidence type="ECO:0000256" key="2">
    <source>
        <dbReference type="ARBA" id="ARBA00022692"/>
    </source>
</evidence>
<evidence type="ECO:0000256" key="1">
    <source>
        <dbReference type="ARBA" id="ARBA00004141"/>
    </source>
</evidence>
<gene>
    <name evidence="7" type="ORF">M0651_09030</name>
</gene>
<feature type="transmembrane region" description="Helical" evidence="5">
    <location>
        <begin position="118"/>
        <end position="135"/>
    </location>
</feature>
<feature type="transmembrane region" description="Helical" evidence="5">
    <location>
        <begin position="34"/>
        <end position="53"/>
    </location>
</feature>
<dbReference type="AlphaFoldDB" id="A0A9X1Y0Y6"/>
<keyword evidence="3 5" id="KW-1133">Transmembrane helix</keyword>
<name>A0A9X1Y0Y6_9BACL</name>
<reference evidence="7" key="1">
    <citation type="submission" date="2022-04" db="EMBL/GenBank/DDBJ databases">
        <authorList>
            <person name="Seo M.-J."/>
        </authorList>
    </citation>
    <scope>NUCLEOTIDE SEQUENCE</scope>
    <source>
        <strain evidence="7">MBLB2552</strain>
    </source>
</reference>
<evidence type="ECO:0000256" key="3">
    <source>
        <dbReference type="ARBA" id="ARBA00022989"/>
    </source>
</evidence>
<evidence type="ECO:0000313" key="7">
    <source>
        <dbReference type="EMBL" id="MCK8487313.1"/>
    </source>
</evidence>
<dbReference type="EMBL" id="JALPRK010000006">
    <property type="protein sequence ID" value="MCK8487313.1"/>
    <property type="molecule type" value="Genomic_DNA"/>
</dbReference>
<comment type="caution">
    <text evidence="7">The sequence shown here is derived from an EMBL/GenBank/DDBJ whole genome shotgun (WGS) entry which is preliminary data.</text>
</comment>
<dbReference type="RefSeq" id="WP_248551514.1">
    <property type="nucleotide sequence ID" value="NZ_JALPRK010000006.1"/>
</dbReference>
<dbReference type="InterPro" id="IPR007016">
    <property type="entry name" value="O-antigen_ligase-rel_domated"/>
</dbReference>
<feature type="transmembrane region" description="Helical" evidence="5">
    <location>
        <begin position="221"/>
        <end position="239"/>
    </location>
</feature>
<feature type="transmembrane region" description="Helical" evidence="5">
    <location>
        <begin position="6"/>
        <end position="27"/>
    </location>
</feature>
<keyword evidence="4 5" id="KW-0472">Membrane</keyword>
<sequence length="427" mass="47006">MTEISIVWGALLVATLAFFSLQCLLSLKMKVDAAYLFAFCIYFDLFAYFYKLAVPGESLILLIGAPLLPVGVALLLKPSIVLETLRDQGIWLWGIFLAYVLISLTWAPAESNGIMKEVVLLAHGVVPALYVYLVYRKYGRFSWTIVAWAGMAYAVLHLLLGEYNEEYPGRLTLPGGNPIFNARTSLITATVCLWASRIPLPVRLLSLGAALASALSTQSRGPLAAFLLANAVYFGVWFIRKFRERKLGKLSRLAMPLLFLLIIAGGTASAYAEQLAVWVESSRFMVLFDRNQLQGDDNYIGRVDLQTRALEKLEASPFLGAGLGSVTPPLARDFPHNLVLEIAAEGGFAGLTLWTFAVLFSLWAAIQRAPVLAILLVQSVGYALASGDFGYNYEYVVMAITALALYPVKQREGVGVKREALVFDHRF</sequence>
<keyword evidence="8" id="KW-1185">Reference proteome</keyword>
<feature type="transmembrane region" description="Helical" evidence="5">
    <location>
        <begin position="342"/>
        <end position="362"/>
    </location>
</feature>
<dbReference type="PANTHER" id="PTHR37422:SF13">
    <property type="entry name" value="LIPOPOLYSACCHARIDE BIOSYNTHESIS PROTEIN PA4999-RELATED"/>
    <property type="match status" value="1"/>
</dbReference>
<protein>
    <submittedName>
        <fullName evidence="7">O-antigen ligase family protein</fullName>
    </submittedName>
</protein>
<feature type="transmembrane region" description="Helical" evidence="5">
    <location>
        <begin position="369"/>
        <end position="385"/>
    </location>
</feature>
<keyword evidence="7" id="KW-0436">Ligase</keyword>
<dbReference type="Pfam" id="PF04932">
    <property type="entry name" value="Wzy_C"/>
    <property type="match status" value="1"/>
</dbReference>
<evidence type="ECO:0000313" key="8">
    <source>
        <dbReference type="Proteomes" id="UP001139534"/>
    </source>
</evidence>
<dbReference type="PANTHER" id="PTHR37422">
    <property type="entry name" value="TEICHURONIC ACID BIOSYNTHESIS PROTEIN TUAE"/>
    <property type="match status" value="1"/>
</dbReference>
<feature type="transmembrane region" description="Helical" evidence="5">
    <location>
        <begin position="142"/>
        <end position="160"/>
    </location>
</feature>
<evidence type="ECO:0000256" key="5">
    <source>
        <dbReference type="SAM" id="Phobius"/>
    </source>
</evidence>
<feature type="transmembrane region" description="Helical" evidence="5">
    <location>
        <begin position="88"/>
        <end position="106"/>
    </location>
</feature>
<organism evidence="7 8">
    <name type="scientific">Paenibacillus mellifer</name>
    <dbReference type="NCBI Taxonomy" id="2937794"/>
    <lineage>
        <taxon>Bacteria</taxon>
        <taxon>Bacillati</taxon>
        <taxon>Bacillota</taxon>
        <taxon>Bacilli</taxon>
        <taxon>Bacillales</taxon>
        <taxon>Paenibacillaceae</taxon>
        <taxon>Paenibacillus</taxon>
    </lineage>
</organism>
<dbReference type="InterPro" id="IPR051533">
    <property type="entry name" value="WaaL-like"/>
</dbReference>
<feature type="transmembrane region" description="Helical" evidence="5">
    <location>
        <begin position="59"/>
        <end position="76"/>
    </location>
</feature>